<dbReference type="EMBL" id="NHYE01004150">
    <property type="protein sequence ID" value="PPQ86077.1"/>
    <property type="molecule type" value="Genomic_DNA"/>
</dbReference>
<accession>A0A409X5R9</accession>
<dbReference type="InParanoid" id="A0A409X5R9"/>
<comment type="caution">
    <text evidence="2">The sequence shown here is derived from an EMBL/GenBank/DDBJ whole genome shotgun (WGS) entry which is preliminary data.</text>
</comment>
<evidence type="ECO:0000313" key="2">
    <source>
        <dbReference type="EMBL" id="PPQ86077.1"/>
    </source>
</evidence>
<sequence>MRHVSCVVHSQQNLNRVKAGLDDMSDGEERKEGVDNVGVPHKVPGARGGRWKGESDVDLQKLTNVTGLGKDPAPSIMRT</sequence>
<gene>
    <name evidence="2" type="ORF">CVT26_013347</name>
</gene>
<feature type="region of interest" description="Disordered" evidence="1">
    <location>
        <begin position="21"/>
        <end position="53"/>
    </location>
</feature>
<dbReference type="AlphaFoldDB" id="A0A409X5R9"/>
<proteinExistence type="predicted"/>
<dbReference type="Proteomes" id="UP000284706">
    <property type="component" value="Unassembled WGS sequence"/>
</dbReference>
<name>A0A409X5R9_9AGAR</name>
<reference evidence="2 3" key="1">
    <citation type="journal article" date="2018" name="Evol. Lett.">
        <title>Horizontal gene cluster transfer increased hallucinogenic mushroom diversity.</title>
        <authorList>
            <person name="Reynolds H.T."/>
            <person name="Vijayakumar V."/>
            <person name="Gluck-Thaler E."/>
            <person name="Korotkin H.B."/>
            <person name="Matheny P.B."/>
            <person name="Slot J.C."/>
        </authorList>
    </citation>
    <scope>NUCLEOTIDE SEQUENCE [LARGE SCALE GENOMIC DNA]</scope>
    <source>
        <strain evidence="2 3">SRW20</strain>
    </source>
</reference>
<evidence type="ECO:0000256" key="1">
    <source>
        <dbReference type="SAM" id="MobiDB-lite"/>
    </source>
</evidence>
<organism evidence="2 3">
    <name type="scientific">Gymnopilus dilepis</name>
    <dbReference type="NCBI Taxonomy" id="231916"/>
    <lineage>
        <taxon>Eukaryota</taxon>
        <taxon>Fungi</taxon>
        <taxon>Dikarya</taxon>
        <taxon>Basidiomycota</taxon>
        <taxon>Agaricomycotina</taxon>
        <taxon>Agaricomycetes</taxon>
        <taxon>Agaricomycetidae</taxon>
        <taxon>Agaricales</taxon>
        <taxon>Agaricineae</taxon>
        <taxon>Hymenogastraceae</taxon>
        <taxon>Gymnopilus</taxon>
    </lineage>
</organism>
<evidence type="ECO:0000313" key="3">
    <source>
        <dbReference type="Proteomes" id="UP000284706"/>
    </source>
</evidence>
<protein>
    <submittedName>
        <fullName evidence="2">Uncharacterized protein</fullName>
    </submittedName>
</protein>
<keyword evidence="3" id="KW-1185">Reference proteome</keyword>